<gene>
    <name evidence="1" type="ORF">TNIN_10921</name>
</gene>
<dbReference type="Proteomes" id="UP000886998">
    <property type="component" value="Unassembled WGS sequence"/>
</dbReference>
<proteinExistence type="predicted"/>
<name>A0A8X6XYS2_9ARAC</name>
<evidence type="ECO:0000313" key="2">
    <source>
        <dbReference type="Proteomes" id="UP000886998"/>
    </source>
</evidence>
<reference evidence="1" key="1">
    <citation type="submission" date="2020-08" db="EMBL/GenBank/DDBJ databases">
        <title>Multicomponent nature underlies the extraordinary mechanical properties of spider dragline silk.</title>
        <authorList>
            <person name="Kono N."/>
            <person name="Nakamura H."/>
            <person name="Mori M."/>
            <person name="Yoshida Y."/>
            <person name="Ohtoshi R."/>
            <person name="Malay A.D."/>
            <person name="Moran D.A.P."/>
            <person name="Tomita M."/>
            <person name="Numata K."/>
            <person name="Arakawa K."/>
        </authorList>
    </citation>
    <scope>NUCLEOTIDE SEQUENCE</scope>
</reference>
<protein>
    <submittedName>
        <fullName evidence="1">Uncharacterized protein</fullName>
    </submittedName>
</protein>
<sequence length="109" mass="12541">MSNPQLSMSIVANKHHLSPKYCRYTISRTIKERTPENRSSRFISTQNSTSILSGETHLRVSRIRSTSSHSESCFSRVSCDDLELDRDSDGIHQLRLPSFSSHFWIVKWG</sequence>
<organism evidence="1 2">
    <name type="scientific">Trichonephila inaurata madagascariensis</name>
    <dbReference type="NCBI Taxonomy" id="2747483"/>
    <lineage>
        <taxon>Eukaryota</taxon>
        <taxon>Metazoa</taxon>
        <taxon>Ecdysozoa</taxon>
        <taxon>Arthropoda</taxon>
        <taxon>Chelicerata</taxon>
        <taxon>Arachnida</taxon>
        <taxon>Araneae</taxon>
        <taxon>Araneomorphae</taxon>
        <taxon>Entelegynae</taxon>
        <taxon>Araneoidea</taxon>
        <taxon>Nephilidae</taxon>
        <taxon>Trichonephila</taxon>
        <taxon>Trichonephila inaurata</taxon>
    </lineage>
</organism>
<accession>A0A8X6XYS2</accession>
<keyword evidence="2" id="KW-1185">Reference proteome</keyword>
<dbReference type="AlphaFoldDB" id="A0A8X6XYS2"/>
<dbReference type="EMBL" id="BMAV01013845">
    <property type="protein sequence ID" value="GFY61854.1"/>
    <property type="molecule type" value="Genomic_DNA"/>
</dbReference>
<evidence type="ECO:0000313" key="1">
    <source>
        <dbReference type="EMBL" id="GFY61854.1"/>
    </source>
</evidence>
<comment type="caution">
    <text evidence="1">The sequence shown here is derived from an EMBL/GenBank/DDBJ whole genome shotgun (WGS) entry which is preliminary data.</text>
</comment>